<dbReference type="AlphaFoldDB" id="A0A2U1LE93"/>
<dbReference type="OrthoDB" id="4062651at2759"/>
<dbReference type="Gene3D" id="1.10.510.10">
    <property type="entry name" value="Transferase(Phosphotransferase) domain 1"/>
    <property type="match status" value="1"/>
</dbReference>
<dbReference type="Proteomes" id="UP000245207">
    <property type="component" value="Unassembled WGS sequence"/>
</dbReference>
<dbReference type="EMBL" id="PKPP01009867">
    <property type="protein sequence ID" value="PWA47317.1"/>
    <property type="molecule type" value="Genomic_DNA"/>
</dbReference>
<gene>
    <name evidence="1" type="ORF">CTI12_AA502970</name>
</gene>
<accession>A0A2U1LE93</accession>
<evidence type="ECO:0000313" key="1">
    <source>
        <dbReference type="EMBL" id="PWA47317.1"/>
    </source>
</evidence>
<sequence length="172" mass="19111">MALGLLNGSSNKVFEKVDVFSFGIVLREILTREESYANMHFGAIVGLIFGDWSTGLKRVDLGAEMVAFGYSYGWSFTLAPQMVAFGYSDGWSFALAPQKQPFTRGCIFQTHINLSLAVIVTAEVNVPHIRSNNVNTHAGLGVQTAHDTEVWASAFFMFQKSKNKNNIENWIH</sequence>
<dbReference type="STRING" id="35608.A0A2U1LE93"/>
<proteinExistence type="predicted"/>
<evidence type="ECO:0000313" key="2">
    <source>
        <dbReference type="Proteomes" id="UP000245207"/>
    </source>
</evidence>
<organism evidence="1 2">
    <name type="scientific">Artemisia annua</name>
    <name type="common">Sweet wormwood</name>
    <dbReference type="NCBI Taxonomy" id="35608"/>
    <lineage>
        <taxon>Eukaryota</taxon>
        <taxon>Viridiplantae</taxon>
        <taxon>Streptophyta</taxon>
        <taxon>Embryophyta</taxon>
        <taxon>Tracheophyta</taxon>
        <taxon>Spermatophyta</taxon>
        <taxon>Magnoliopsida</taxon>
        <taxon>eudicotyledons</taxon>
        <taxon>Gunneridae</taxon>
        <taxon>Pentapetalae</taxon>
        <taxon>asterids</taxon>
        <taxon>campanulids</taxon>
        <taxon>Asterales</taxon>
        <taxon>Asteraceae</taxon>
        <taxon>Asteroideae</taxon>
        <taxon>Anthemideae</taxon>
        <taxon>Artemisiinae</taxon>
        <taxon>Artemisia</taxon>
    </lineage>
</organism>
<keyword evidence="1" id="KW-0418">Kinase</keyword>
<reference evidence="1 2" key="1">
    <citation type="journal article" date="2018" name="Mol. Plant">
        <title>The genome of Artemisia annua provides insight into the evolution of Asteraceae family and artemisinin biosynthesis.</title>
        <authorList>
            <person name="Shen Q."/>
            <person name="Zhang L."/>
            <person name="Liao Z."/>
            <person name="Wang S."/>
            <person name="Yan T."/>
            <person name="Shi P."/>
            <person name="Liu M."/>
            <person name="Fu X."/>
            <person name="Pan Q."/>
            <person name="Wang Y."/>
            <person name="Lv Z."/>
            <person name="Lu X."/>
            <person name="Zhang F."/>
            <person name="Jiang W."/>
            <person name="Ma Y."/>
            <person name="Chen M."/>
            <person name="Hao X."/>
            <person name="Li L."/>
            <person name="Tang Y."/>
            <person name="Lv G."/>
            <person name="Zhou Y."/>
            <person name="Sun X."/>
            <person name="Brodelius P.E."/>
            <person name="Rose J.K.C."/>
            <person name="Tang K."/>
        </authorList>
    </citation>
    <scope>NUCLEOTIDE SEQUENCE [LARGE SCALE GENOMIC DNA]</scope>
    <source>
        <strain evidence="2">cv. Huhao1</strain>
        <tissue evidence="1">Leaf</tissue>
    </source>
</reference>
<dbReference type="GO" id="GO:0016301">
    <property type="term" value="F:kinase activity"/>
    <property type="evidence" value="ECO:0007669"/>
    <property type="project" value="UniProtKB-KW"/>
</dbReference>
<protein>
    <submittedName>
        <fullName evidence="1">Protein kinase-like domain, Protein kinase C</fullName>
    </submittedName>
</protein>
<dbReference type="InterPro" id="IPR011009">
    <property type="entry name" value="Kinase-like_dom_sf"/>
</dbReference>
<keyword evidence="1" id="KW-0808">Transferase</keyword>
<keyword evidence="2" id="KW-1185">Reference proteome</keyword>
<dbReference type="SUPFAM" id="SSF56112">
    <property type="entry name" value="Protein kinase-like (PK-like)"/>
    <property type="match status" value="1"/>
</dbReference>
<name>A0A2U1LE93_ARTAN</name>
<comment type="caution">
    <text evidence="1">The sequence shown here is derived from an EMBL/GenBank/DDBJ whole genome shotgun (WGS) entry which is preliminary data.</text>
</comment>